<dbReference type="Pfam" id="PF10317">
    <property type="entry name" value="7TM_GPCR_Srd"/>
    <property type="match status" value="1"/>
</dbReference>
<feature type="transmembrane region" description="Helical" evidence="1">
    <location>
        <begin position="105"/>
        <end position="132"/>
    </location>
</feature>
<dbReference type="InterPro" id="IPR019421">
    <property type="entry name" value="7TM_GPCR_serpentine_rcpt_Srd"/>
</dbReference>
<feature type="transmembrane region" description="Helical" evidence="1">
    <location>
        <begin position="21"/>
        <end position="46"/>
    </location>
</feature>
<dbReference type="SMR" id="A0A1I7SC68"/>
<keyword evidence="1" id="KW-0472">Membrane</keyword>
<keyword evidence="1" id="KW-0812">Transmembrane</keyword>
<feature type="transmembrane region" description="Helical" evidence="1">
    <location>
        <begin position="66"/>
        <end position="85"/>
    </location>
</feature>
<dbReference type="Proteomes" id="UP000582659">
    <property type="component" value="Unassembled WGS sequence"/>
</dbReference>
<gene>
    <name evidence="2" type="ORF">BXYJ_LOCUS3465</name>
</gene>
<sequence>MQGTTLYIMVENPLFYNATPLAIRLMVMIGVYVTLLNSPLAAVHFWYRYNAMCKRRVWTWKEYCRVYAVFVFLSTAQAMFTFHNAREDSQKFGDRVDSSVESSRYVMYDISTLSFIICLVYTQSLITMYYALICYFGCHIYQTVRNTSVRTVNTTQTAQSTLVKVMTLQVGLIPSSIVPRAPSNHHLLHLVQRRAGRTFVYCGGASPPIANVECHIRVGDDAVVSEGFDQHKAEYGIYGKSNE</sequence>
<dbReference type="Proteomes" id="UP000659654">
    <property type="component" value="Unassembled WGS sequence"/>
</dbReference>
<protein>
    <submittedName>
        <fullName evidence="2">(pine wood nematode) hypothetical protein</fullName>
    </submittedName>
</protein>
<reference evidence="5" key="1">
    <citation type="submission" date="2016-11" db="UniProtKB">
        <authorList>
            <consortium name="WormBaseParasite"/>
        </authorList>
    </citation>
    <scope>IDENTIFICATION</scope>
</reference>
<keyword evidence="4" id="KW-1185">Reference proteome</keyword>
<name>A0A1I7SC68_BURXY</name>
<accession>A0A1I7SC68</accession>
<reference evidence="2" key="2">
    <citation type="submission" date="2020-09" db="EMBL/GenBank/DDBJ databases">
        <authorList>
            <person name="Kikuchi T."/>
        </authorList>
    </citation>
    <scope>NUCLEOTIDE SEQUENCE</scope>
    <source>
        <strain evidence="2">Ka4C1</strain>
    </source>
</reference>
<keyword evidence="1" id="KW-1133">Transmembrane helix</keyword>
<evidence type="ECO:0000313" key="3">
    <source>
        <dbReference type="Proteomes" id="UP000095284"/>
    </source>
</evidence>
<proteinExistence type="predicted"/>
<evidence type="ECO:0000313" key="5">
    <source>
        <dbReference type="WBParaSite" id="BXY_1061900.1"/>
    </source>
</evidence>
<dbReference type="Proteomes" id="UP000095284">
    <property type="component" value="Unplaced"/>
</dbReference>
<dbReference type="EMBL" id="CAJFDI010000002">
    <property type="protein sequence ID" value="CAD5214309.1"/>
    <property type="molecule type" value="Genomic_DNA"/>
</dbReference>
<evidence type="ECO:0000256" key="1">
    <source>
        <dbReference type="SAM" id="Phobius"/>
    </source>
</evidence>
<evidence type="ECO:0000313" key="4">
    <source>
        <dbReference type="Proteomes" id="UP000659654"/>
    </source>
</evidence>
<dbReference type="EMBL" id="CAJFCV020000002">
    <property type="protein sequence ID" value="CAG9094650.1"/>
    <property type="molecule type" value="Genomic_DNA"/>
</dbReference>
<dbReference type="WBParaSite" id="BXY_1061900.1">
    <property type="protein sequence ID" value="BXY_1061900.1"/>
    <property type="gene ID" value="BXY_1061900"/>
</dbReference>
<dbReference type="AlphaFoldDB" id="A0A1I7SC68"/>
<evidence type="ECO:0000313" key="2">
    <source>
        <dbReference type="EMBL" id="CAD5214309.1"/>
    </source>
</evidence>
<organism evidence="3 5">
    <name type="scientific">Bursaphelenchus xylophilus</name>
    <name type="common">Pinewood nematode worm</name>
    <name type="synonym">Aphelenchoides xylophilus</name>
    <dbReference type="NCBI Taxonomy" id="6326"/>
    <lineage>
        <taxon>Eukaryota</taxon>
        <taxon>Metazoa</taxon>
        <taxon>Ecdysozoa</taxon>
        <taxon>Nematoda</taxon>
        <taxon>Chromadorea</taxon>
        <taxon>Rhabditida</taxon>
        <taxon>Tylenchina</taxon>
        <taxon>Tylenchomorpha</taxon>
        <taxon>Aphelenchoidea</taxon>
        <taxon>Aphelenchoididae</taxon>
        <taxon>Bursaphelenchus</taxon>
    </lineage>
</organism>